<dbReference type="AlphaFoldDB" id="A0A9W9W3P1"/>
<reference evidence="12" key="1">
    <citation type="submission" date="2022-12" db="EMBL/GenBank/DDBJ databases">
        <authorList>
            <person name="Petersen C."/>
        </authorList>
    </citation>
    <scope>NUCLEOTIDE SEQUENCE</scope>
    <source>
        <strain evidence="12">IBT 29677</strain>
    </source>
</reference>
<keyword evidence="4" id="KW-0547">Nucleotide-binding</keyword>
<evidence type="ECO:0000256" key="3">
    <source>
        <dbReference type="ARBA" id="ARBA00022598"/>
    </source>
</evidence>
<dbReference type="EMBL" id="JAPZBU010000006">
    <property type="protein sequence ID" value="KAJ5398016.1"/>
    <property type="molecule type" value="Genomic_DNA"/>
</dbReference>
<evidence type="ECO:0000313" key="13">
    <source>
        <dbReference type="Proteomes" id="UP001147747"/>
    </source>
</evidence>
<dbReference type="FunFam" id="3.30.110.30:FF:000001">
    <property type="entry name" value="Bifunctional glutamate/proline--tRNA ligase"/>
    <property type="match status" value="1"/>
</dbReference>
<dbReference type="InterPro" id="IPR002314">
    <property type="entry name" value="aa-tRNA-synt_IIb"/>
</dbReference>
<dbReference type="Gene3D" id="3.40.50.800">
    <property type="entry name" value="Anticodon-binding domain"/>
    <property type="match status" value="1"/>
</dbReference>
<evidence type="ECO:0000256" key="1">
    <source>
        <dbReference type="ARBA" id="ARBA00008226"/>
    </source>
</evidence>
<dbReference type="SMART" id="SM00946">
    <property type="entry name" value="ProRS-C_1"/>
    <property type="match status" value="1"/>
</dbReference>
<evidence type="ECO:0000256" key="2">
    <source>
        <dbReference type="ARBA" id="ARBA00012831"/>
    </source>
</evidence>
<dbReference type="GO" id="GO:0017101">
    <property type="term" value="C:aminoacyl-tRNA synthetase multienzyme complex"/>
    <property type="evidence" value="ECO:0007669"/>
    <property type="project" value="TreeGrafter"/>
</dbReference>
<dbReference type="EC" id="6.1.1.15" evidence="2"/>
<feature type="compositionally biased region" description="Basic and acidic residues" evidence="10">
    <location>
        <begin position="63"/>
        <end position="82"/>
    </location>
</feature>
<dbReference type="InterPro" id="IPR002316">
    <property type="entry name" value="Pro-tRNA-ligase_IIa"/>
</dbReference>
<dbReference type="GO" id="GO:0006433">
    <property type="term" value="P:prolyl-tRNA aminoacylation"/>
    <property type="evidence" value="ECO:0007669"/>
    <property type="project" value="InterPro"/>
</dbReference>
<dbReference type="CDD" id="cd00862">
    <property type="entry name" value="ProRS_anticodon_zinc"/>
    <property type="match status" value="1"/>
</dbReference>
<keyword evidence="5" id="KW-0067">ATP-binding</keyword>
<dbReference type="OrthoDB" id="1350766at2759"/>
<dbReference type="GeneID" id="81369746"/>
<dbReference type="Pfam" id="PF00587">
    <property type="entry name" value="tRNA-synt_2b"/>
    <property type="match status" value="1"/>
</dbReference>
<feature type="domain" description="Aminoacyl-transfer RNA synthetases class-II family profile" evidence="11">
    <location>
        <begin position="120"/>
        <end position="368"/>
    </location>
</feature>
<name>A0A9W9W3P1_9EURO</name>
<dbReference type="PANTHER" id="PTHR43382">
    <property type="entry name" value="PROLYL-TRNA SYNTHETASE"/>
    <property type="match status" value="1"/>
</dbReference>
<evidence type="ECO:0000256" key="7">
    <source>
        <dbReference type="ARBA" id="ARBA00023146"/>
    </source>
</evidence>
<dbReference type="InterPro" id="IPR045864">
    <property type="entry name" value="aa-tRNA-synth_II/BPL/LPL"/>
</dbReference>
<dbReference type="GO" id="GO:0005737">
    <property type="term" value="C:cytoplasm"/>
    <property type="evidence" value="ECO:0007669"/>
    <property type="project" value="InterPro"/>
</dbReference>
<proteinExistence type="inferred from homology"/>
<evidence type="ECO:0000256" key="4">
    <source>
        <dbReference type="ARBA" id="ARBA00022741"/>
    </source>
</evidence>
<evidence type="ECO:0000256" key="5">
    <source>
        <dbReference type="ARBA" id="ARBA00022840"/>
    </source>
</evidence>
<dbReference type="Gene3D" id="3.30.930.10">
    <property type="entry name" value="Bira Bifunctional Protein, Domain 2"/>
    <property type="match status" value="1"/>
</dbReference>
<dbReference type="Pfam" id="PF03129">
    <property type="entry name" value="HGTP_anticodon"/>
    <property type="match status" value="1"/>
</dbReference>
<dbReference type="InterPro" id="IPR016061">
    <property type="entry name" value="Pro-tRNA_ligase_II_C"/>
</dbReference>
<gene>
    <name evidence="12" type="ORF">N7509_006129</name>
</gene>
<feature type="region of interest" description="Disordered" evidence="10">
    <location>
        <begin position="1"/>
        <end position="83"/>
    </location>
</feature>
<organism evidence="12 13">
    <name type="scientific">Penicillium cosmopolitanum</name>
    <dbReference type="NCBI Taxonomy" id="1131564"/>
    <lineage>
        <taxon>Eukaryota</taxon>
        <taxon>Fungi</taxon>
        <taxon>Dikarya</taxon>
        <taxon>Ascomycota</taxon>
        <taxon>Pezizomycotina</taxon>
        <taxon>Eurotiomycetes</taxon>
        <taxon>Eurotiomycetidae</taxon>
        <taxon>Eurotiales</taxon>
        <taxon>Aspergillaceae</taxon>
        <taxon>Penicillium</taxon>
    </lineage>
</organism>
<dbReference type="InterPro" id="IPR004499">
    <property type="entry name" value="Pro-tRNA-ligase_IIa_arc-type"/>
</dbReference>
<dbReference type="HAMAP" id="MF_01571">
    <property type="entry name" value="Pro_tRNA_synth_type3"/>
    <property type="match status" value="1"/>
</dbReference>
<evidence type="ECO:0000256" key="9">
    <source>
        <dbReference type="ARBA" id="ARBA00047671"/>
    </source>
</evidence>
<dbReference type="InterPro" id="IPR004154">
    <property type="entry name" value="Anticodon-bd"/>
</dbReference>
<dbReference type="InterPro" id="IPR006195">
    <property type="entry name" value="aa-tRNA-synth_II"/>
</dbReference>
<comment type="catalytic activity">
    <reaction evidence="9">
        <text>tRNA(Pro) + L-proline + ATP = L-prolyl-tRNA(Pro) + AMP + diphosphate</text>
        <dbReference type="Rhea" id="RHEA:14305"/>
        <dbReference type="Rhea" id="RHEA-COMP:9700"/>
        <dbReference type="Rhea" id="RHEA-COMP:9702"/>
        <dbReference type="ChEBI" id="CHEBI:30616"/>
        <dbReference type="ChEBI" id="CHEBI:33019"/>
        <dbReference type="ChEBI" id="CHEBI:60039"/>
        <dbReference type="ChEBI" id="CHEBI:78442"/>
        <dbReference type="ChEBI" id="CHEBI:78532"/>
        <dbReference type="ChEBI" id="CHEBI:456215"/>
        <dbReference type="EC" id="6.1.1.15"/>
    </reaction>
</comment>
<accession>A0A9W9W3P1</accession>
<sequence length="599" mass="66780">MASQTPTDPAATSAAEPQTLPDRTNPADAPQGESKNAAKKAAKLAKLAADKADKANKPKQPKQPKEGKQEPKKAAKKKDSGKELIGIDVEKESDFPEWYHQVLTKGDMLDYYDVSGCFILKPASYFVWEEIQNWFNVKIKSIGVKNASFPLFVSEDVLQREKDHIEGFAAEVAWRKLSLEKKIAIRPTSETVMYPYYSKWIRSHRNLPLRLNQWNSVVRWEFKNPTPFLRTREFLWQEGHTAHLGEDAARAEVLQILDWYSDIYEHLLAVPVVKGQKTDKERFAGGLYTTTVEGYIPATGRGIQGGTSHGLGQNFSKMFDIKVEDPSNKPGEEKKPPLYVWQNSWGLSTRTIGVMVMIHSDNKGLVLPPRVAETQVVIVPVGLTAKTTAEEREKLNAEIEGLAAILQAAGVRVENDQRDGYSPGFKFADWELKGVPLRLEFGPGESAGHFVSTARRDIPGKEGKGSIPIPELGTAVPALLETIHQDMYNRANEQFTTHRKVIEKFEEIVPALNDKNLVVVPFCLAEDCEDQIKKETAKKQEEISLSGPEDVKAPSMGAKSLCIPFDQGIGGAEITAETKCINPKCTRSAQKWCMFGRSY</sequence>
<dbReference type="PANTHER" id="PTHR43382:SF2">
    <property type="entry name" value="BIFUNCTIONAL GLUTAMATE_PROLINE--TRNA LIGASE"/>
    <property type="match status" value="1"/>
</dbReference>
<evidence type="ECO:0000259" key="11">
    <source>
        <dbReference type="PROSITE" id="PS50862"/>
    </source>
</evidence>
<evidence type="ECO:0000313" key="12">
    <source>
        <dbReference type="EMBL" id="KAJ5398016.1"/>
    </source>
</evidence>
<dbReference type="InterPro" id="IPR036621">
    <property type="entry name" value="Anticodon-bd_dom_sf"/>
</dbReference>
<dbReference type="Gene3D" id="3.30.110.30">
    <property type="entry name" value="C-terminal domain of ProRS"/>
    <property type="match status" value="1"/>
</dbReference>
<dbReference type="SUPFAM" id="SSF55681">
    <property type="entry name" value="Class II aaRS and biotin synthetases"/>
    <property type="match status" value="1"/>
</dbReference>
<dbReference type="SUPFAM" id="SSF64586">
    <property type="entry name" value="C-terminal domain of ProRS"/>
    <property type="match status" value="1"/>
</dbReference>
<evidence type="ECO:0000256" key="10">
    <source>
        <dbReference type="SAM" id="MobiDB-lite"/>
    </source>
</evidence>
<dbReference type="GO" id="GO:0005524">
    <property type="term" value="F:ATP binding"/>
    <property type="evidence" value="ECO:0007669"/>
    <property type="project" value="UniProtKB-KW"/>
</dbReference>
<dbReference type="PROSITE" id="PS50862">
    <property type="entry name" value="AA_TRNA_LIGASE_II"/>
    <property type="match status" value="1"/>
</dbReference>
<evidence type="ECO:0000256" key="6">
    <source>
        <dbReference type="ARBA" id="ARBA00022917"/>
    </source>
</evidence>
<dbReference type="CDD" id="cd00778">
    <property type="entry name" value="ProRS_core_arch_euk"/>
    <property type="match status" value="1"/>
</dbReference>
<keyword evidence="7" id="KW-0030">Aminoacyl-tRNA synthetase</keyword>
<dbReference type="GO" id="GO:0004827">
    <property type="term" value="F:proline-tRNA ligase activity"/>
    <property type="evidence" value="ECO:0007669"/>
    <property type="project" value="UniProtKB-EC"/>
</dbReference>
<dbReference type="SUPFAM" id="SSF52954">
    <property type="entry name" value="Class II aaRS ABD-related"/>
    <property type="match status" value="1"/>
</dbReference>
<reference evidence="12" key="2">
    <citation type="journal article" date="2023" name="IMA Fungus">
        <title>Comparative genomic study of the Penicillium genus elucidates a diverse pangenome and 15 lateral gene transfer events.</title>
        <authorList>
            <person name="Petersen C."/>
            <person name="Sorensen T."/>
            <person name="Nielsen M.R."/>
            <person name="Sondergaard T.E."/>
            <person name="Sorensen J.L."/>
            <person name="Fitzpatrick D.A."/>
            <person name="Frisvad J.C."/>
            <person name="Nielsen K.L."/>
        </authorList>
    </citation>
    <scope>NUCLEOTIDE SEQUENCE</scope>
    <source>
        <strain evidence="12">IBT 29677</strain>
    </source>
</reference>
<dbReference type="FunFam" id="3.30.930.10:FF:000007">
    <property type="entry name" value="Bifunctional glutamate/proline--tRNA ligase"/>
    <property type="match status" value="1"/>
</dbReference>
<keyword evidence="13" id="KW-1185">Reference proteome</keyword>
<dbReference type="Proteomes" id="UP001147747">
    <property type="component" value="Unassembled WGS sequence"/>
</dbReference>
<keyword evidence="6" id="KW-0648">Protein biosynthesis</keyword>
<dbReference type="FunFam" id="3.40.50.800:FF:000005">
    <property type="entry name" value="bifunctional glutamate/proline--tRNA ligase"/>
    <property type="match status" value="1"/>
</dbReference>
<dbReference type="RefSeq" id="XP_056490068.1">
    <property type="nucleotide sequence ID" value="XM_056630766.1"/>
</dbReference>
<keyword evidence="3 12" id="KW-0436">Ligase</keyword>
<dbReference type="NCBIfam" id="TIGR00408">
    <property type="entry name" value="proS_fam_I"/>
    <property type="match status" value="1"/>
</dbReference>
<dbReference type="PRINTS" id="PR01046">
    <property type="entry name" value="TRNASYNTHPRO"/>
</dbReference>
<comment type="caution">
    <text evidence="12">The sequence shown here is derived from an EMBL/GenBank/DDBJ whole genome shotgun (WGS) entry which is preliminary data.</text>
</comment>
<evidence type="ECO:0000256" key="8">
    <source>
        <dbReference type="ARBA" id="ARBA00029731"/>
    </source>
</evidence>
<dbReference type="Pfam" id="PF09180">
    <property type="entry name" value="ProRS-C_1"/>
    <property type="match status" value="1"/>
</dbReference>
<dbReference type="InterPro" id="IPR033721">
    <property type="entry name" value="ProRS_core_arch_euk"/>
</dbReference>
<protein>
    <recommendedName>
        <fullName evidence="2">proline--tRNA ligase</fullName>
        <ecNumber evidence="2">6.1.1.15</ecNumber>
    </recommendedName>
    <alternativeName>
        <fullName evidence="8">Prolyl-tRNA synthetase</fullName>
    </alternativeName>
</protein>
<comment type="similarity">
    <text evidence="1">Belongs to the class-II aminoacyl-tRNA synthetase family.</text>
</comment>
<dbReference type="InterPro" id="IPR017449">
    <property type="entry name" value="Pro-tRNA_synth_II"/>
</dbReference>